<keyword evidence="2" id="KW-0378">Hydrolase</keyword>
<dbReference type="AlphaFoldDB" id="A0A5C6D396"/>
<sequence>MNKEVVNTTRAPGVIGPFNQGIVAGNMLFTSGQLPMHPETAEVPEGIEAQTVQVLENLKAILEEAGVSLESVVKTNVYLQSMDDFSAMNHIYGTYFKDQAPARACVEVSKMAKNALVEIDAIAVLD</sequence>
<dbReference type="GO" id="GO:0019239">
    <property type="term" value="F:deaminase activity"/>
    <property type="evidence" value="ECO:0007669"/>
    <property type="project" value="TreeGrafter"/>
</dbReference>
<name>A0A5C6D396_9BACT</name>
<dbReference type="InterPro" id="IPR006175">
    <property type="entry name" value="YjgF/YER057c/UK114"/>
</dbReference>
<comment type="similarity">
    <text evidence="1">Belongs to the RutC family.</text>
</comment>
<dbReference type="InterPro" id="IPR006056">
    <property type="entry name" value="RidA"/>
</dbReference>
<dbReference type="NCBIfam" id="TIGR00004">
    <property type="entry name" value="Rid family detoxifying hydrolase"/>
    <property type="match status" value="1"/>
</dbReference>
<dbReference type="GO" id="GO:0005829">
    <property type="term" value="C:cytosol"/>
    <property type="evidence" value="ECO:0007669"/>
    <property type="project" value="TreeGrafter"/>
</dbReference>
<dbReference type="CDD" id="cd00448">
    <property type="entry name" value="YjgF_YER057c_UK114_family"/>
    <property type="match status" value="1"/>
</dbReference>
<evidence type="ECO:0000313" key="2">
    <source>
        <dbReference type="EMBL" id="TWU31218.1"/>
    </source>
</evidence>
<dbReference type="PROSITE" id="PS01094">
    <property type="entry name" value="UPF0076"/>
    <property type="match status" value="1"/>
</dbReference>
<gene>
    <name evidence="2" type="primary">yabJ_2</name>
    <name evidence="2" type="ORF">Poly41_64090</name>
</gene>
<dbReference type="OrthoDB" id="9803101at2"/>
<comment type="caution">
    <text evidence="2">The sequence shown here is derived from an EMBL/GenBank/DDBJ whole genome shotgun (WGS) entry which is preliminary data.</text>
</comment>
<reference evidence="2 3" key="1">
    <citation type="submission" date="2019-02" db="EMBL/GenBank/DDBJ databases">
        <title>Deep-cultivation of Planctomycetes and their phenomic and genomic characterization uncovers novel biology.</title>
        <authorList>
            <person name="Wiegand S."/>
            <person name="Jogler M."/>
            <person name="Boedeker C."/>
            <person name="Pinto D."/>
            <person name="Vollmers J."/>
            <person name="Rivas-Marin E."/>
            <person name="Kohn T."/>
            <person name="Peeters S.H."/>
            <person name="Heuer A."/>
            <person name="Rast P."/>
            <person name="Oberbeckmann S."/>
            <person name="Bunk B."/>
            <person name="Jeske O."/>
            <person name="Meyerdierks A."/>
            <person name="Storesund J.E."/>
            <person name="Kallscheuer N."/>
            <person name="Luecker S."/>
            <person name="Lage O.M."/>
            <person name="Pohl T."/>
            <person name="Merkel B.J."/>
            <person name="Hornburger P."/>
            <person name="Mueller R.-W."/>
            <person name="Bruemmer F."/>
            <person name="Labrenz M."/>
            <person name="Spormann A.M."/>
            <person name="Op Den Camp H."/>
            <person name="Overmann J."/>
            <person name="Amann R."/>
            <person name="Jetten M.S.M."/>
            <person name="Mascher T."/>
            <person name="Medema M.H."/>
            <person name="Devos D.P."/>
            <person name="Kaster A.-K."/>
            <person name="Ovreas L."/>
            <person name="Rohde M."/>
            <person name="Galperin M.Y."/>
            <person name="Jogler C."/>
        </authorList>
    </citation>
    <scope>NUCLEOTIDE SEQUENCE [LARGE SCALE GENOMIC DNA]</scope>
    <source>
        <strain evidence="2 3">Poly41</strain>
    </source>
</reference>
<accession>A0A5C6D396</accession>
<dbReference type="SUPFAM" id="SSF55298">
    <property type="entry name" value="YjgF-like"/>
    <property type="match status" value="1"/>
</dbReference>
<evidence type="ECO:0000256" key="1">
    <source>
        <dbReference type="ARBA" id="ARBA00010552"/>
    </source>
</evidence>
<organism evidence="2 3">
    <name type="scientific">Novipirellula artificiosorum</name>
    <dbReference type="NCBI Taxonomy" id="2528016"/>
    <lineage>
        <taxon>Bacteria</taxon>
        <taxon>Pseudomonadati</taxon>
        <taxon>Planctomycetota</taxon>
        <taxon>Planctomycetia</taxon>
        <taxon>Pirellulales</taxon>
        <taxon>Pirellulaceae</taxon>
        <taxon>Novipirellula</taxon>
    </lineage>
</organism>
<dbReference type="Gene3D" id="3.30.1330.40">
    <property type="entry name" value="RutC-like"/>
    <property type="match status" value="1"/>
</dbReference>
<evidence type="ECO:0000313" key="3">
    <source>
        <dbReference type="Proteomes" id="UP000319143"/>
    </source>
</evidence>
<dbReference type="InterPro" id="IPR019897">
    <property type="entry name" value="RidA_CS"/>
</dbReference>
<dbReference type="EMBL" id="SJPV01000018">
    <property type="protein sequence ID" value="TWU31218.1"/>
    <property type="molecule type" value="Genomic_DNA"/>
</dbReference>
<dbReference type="Proteomes" id="UP000319143">
    <property type="component" value="Unassembled WGS sequence"/>
</dbReference>
<dbReference type="FunFam" id="3.30.1330.40:FF:000001">
    <property type="entry name" value="L-PSP family endoribonuclease"/>
    <property type="match status" value="1"/>
</dbReference>
<dbReference type="Pfam" id="PF01042">
    <property type="entry name" value="Ribonuc_L-PSP"/>
    <property type="match status" value="1"/>
</dbReference>
<dbReference type="InterPro" id="IPR035959">
    <property type="entry name" value="RutC-like_sf"/>
</dbReference>
<keyword evidence="3" id="KW-1185">Reference proteome</keyword>
<dbReference type="PANTHER" id="PTHR11803:SF58">
    <property type="entry name" value="PROTEIN HMF1-RELATED"/>
    <property type="match status" value="1"/>
</dbReference>
<dbReference type="EC" id="3.5.4.-" evidence="2"/>
<dbReference type="RefSeq" id="WP_146531090.1">
    <property type="nucleotide sequence ID" value="NZ_SJPV01000018.1"/>
</dbReference>
<dbReference type="PANTHER" id="PTHR11803">
    <property type="entry name" value="2-IMINOBUTANOATE/2-IMINOPROPANOATE DEAMINASE RIDA"/>
    <property type="match status" value="1"/>
</dbReference>
<proteinExistence type="inferred from homology"/>
<protein>
    <submittedName>
        <fullName evidence="2">Enamine/imine deaminase</fullName>
        <ecNumber evidence="2">3.5.4.-</ecNumber>
    </submittedName>
</protein>